<evidence type="ECO:0008006" key="4">
    <source>
        <dbReference type="Google" id="ProtNLM"/>
    </source>
</evidence>
<comment type="caution">
    <text evidence="2">The sequence shown here is derived from an EMBL/GenBank/DDBJ whole genome shotgun (WGS) entry which is preliminary data.</text>
</comment>
<dbReference type="RefSeq" id="WP_060410627.1">
    <property type="nucleotide sequence ID" value="NZ_JAJA02000001.1"/>
</dbReference>
<feature type="signal peptide" evidence="1">
    <location>
        <begin position="1"/>
        <end position="22"/>
    </location>
</feature>
<proteinExistence type="predicted"/>
<accession>A0A108UDI1</accession>
<dbReference type="AlphaFoldDB" id="A0A108UDI1"/>
<keyword evidence="1" id="KW-0732">Signal</keyword>
<keyword evidence="3" id="KW-1185">Reference proteome</keyword>
<dbReference type="Proteomes" id="UP000023435">
    <property type="component" value="Unassembled WGS sequence"/>
</dbReference>
<feature type="chain" id="PRO_5007131956" description="Secreted protein" evidence="1">
    <location>
        <begin position="23"/>
        <end position="134"/>
    </location>
</feature>
<dbReference type="EMBL" id="JAJA02000001">
    <property type="protein sequence ID" value="KWS07201.1"/>
    <property type="molecule type" value="Genomic_DNA"/>
</dbReference>
<gene>
    <name evidence="2" type="ORF">AZ78_4762</name>
</gene>
<dbReference type="OrthoDB" id="9875829at2"/>
<reference evidence="2 3" key="1">
    <citation type="journal article" date="2014" name="Genome Announc.">
        <title>Draft Genome Sequence of Lysobacter capsici AZ78, a Bacterium Antagonistic to Plant-Pathogenic Oomycetes.</title>
        <authorList>
            <person name="Puopolo G."/>
            <person name="Sonego P."/>
            <person name="Engelen K."/>
            <person name="Pertot I."/>
        </authorList>
    </citation>
    <scope>NUCLEOTIDE SEQUENCE [LARGE SCALE GENOMIC DNA]</scope>
    <source>
        <strain evidence="2 3">AZ78</strain>
    </source>
</reference>
<evidence type="ECO:0000313" key="2">
    <source>
        <dbReference type="EMBL" id="KWS07201.1"/>
    </source>
</evidence>
<name>A0A108UDI1_9GAMM</name>
<sequence length="134" mass="14436">MSSRLAVLLALCCCSLASTLHAAPSVCFLTATQLHRDRFERVIACETDGPSSPSCEAAEDRELAGLASLRRNCPVPSLECQSALYQHYQYWPHRSAICHAAGSASDPACVAAVEHDEDLYYAVMGNCGYLSRPG</sequence>
<protein>
    <recommendedName>
        <fullName evidence="4">Secreted protein</fullName>
    </recommendedName>
</protein>
<evidence type="ECO:0000313" key="3">
    <source>
        <dbReference type="Proteomes" id="UP000023435"/>
    </source>
</evidence>
<organism evidence="2 3">
    <name type="scientific">Lysobacter capsici AZ78</name>
    <dbReference type="NCBI Taxonomy" id="1444315"/>
    <lineage>
        <taxon>Bacteria</taxon>
        <taxon>Pseudomonadati</taxon>
        <taxon>Pseudomonadota</taxon>
        <taxon>Gammaproteobacteria</taxon>
        <taxon>Lysobacterales</taxon>
        <taxon>Lysobacteraceae</taxon>
        <taxon>Lysobacter</taxon>
    </lineage>
</organism>
<evidence type="ECO:0000256" key="1">
    <source>
        <dbReference type="SAM" id="SignalP"/>
    </source>
</evidence>